<evidence type="ECO:0000313" key="11">
    <source>
        <dbReference type="Proteomes" id="UP000185024"/>
    </source>
</evidence>
<evidence type="ECO:0000256" key="2">
    <source>
        <dbReference type="ARBA" id="ARBA00009677"/>
    </source>
</evidence>
<dbReference type="Pfam" id="PF07559">
    <property type="entry name" value="FlgE_D2"/>
    <property type="match status" value="2"/>
</dbReference>
<dbReference type="GO" id="GO:0005829">
    <property type="term" value="C:cytosol"/>
    <property type="evidence" value="ECO:0007669"/>
    <property type="project" value="TreeGrafter"/>
</dbReference>
<dbReference type="SUPFAM" id="SSF117143">
    <property type="entry name" value="Flagellar hook protein flgE"/>
    <property type="match status" value="2"/>
</dbReference>
<comment type="similarity">
    <text evidence="2 5">Belongs to the flagella basal body rod proteins family.</text>
</comment>
<dbReference type="Pfam" id="PF00460">
    <property type="entry name" value="Flg_bb_rod"/>
    <property type="match status" value="1"/>
</dbReference>
<feature type="domain" description="Flagellar hook protein FlgE D2" evidence="8">
    <location>
        <begin position="179"/>
        <end position="234"/>
    </location>
</feature>
<gene>
    <name evidence="10" type="ORF">SAMN05878438_3355</name>
</gene>
<reference evidence="10 11" key="1">
    <citation type="submission" date="2016-11" db="EMBL/GenBank/DDBJ databases">
        <authorList>
            <person name="Jaros S."/>
            <person name="Januszkiewicz K."/>
            <person name="Wedrychowicz H."/>
        </authorList>
    </citation>
    <scope>NUCLEOTIDE SEQUENCE [LARGE SCALE GENOMIC DNA]</scope>
    <source>
        <strain evidence="10 11">ACAM 239</strain>
    </source>
</reference>
<evidence type="ECO:0000259" key="9">
    <source>
        <dbReference type="Pfam" id="PF22692"/>
    </source>
</evidence>
<dbReference type="Pfam" id="PF22692">
    <property type="entry name" value="LlgE_F_G_D1"/>
    <property type="match status" value="1"/>
</dbReference>
<dbReference type="GeneID" id="97276550"/>
<evidence type="ECO:0000259" key="6">
    <source>
        <dbReference type="Pfam" id="PF00460"/>
    </source>
</evidence>
<dbReference type="GO" id="GO:0071978">
    <property type="term" value="P:bacterial-type flagellum-dependent swarming motility"/>
    <property type="evidence" value="ECO:0007669"/>
    <property type="project" value="TreeGrafter"/>
</dbReference>
<name>A0A1N6E1U1_9GAMM</name>
<dbReference type="InterPro" id="IPR010930">
    <property type="entry name" value="Flg_bb/hook_C_dom"/>
</dbReference>
<proteinExistence type="inferred from homology"/>
<organism evidence="10 11">
    <name type="scientific">Vreelandella aquamarina</name>
    <dbReference type="NCBI Taxonomy" id="77097"/>
    <lineage>
        <taxon>Bacteria</taxon>
        <taxon>Pseudomonadati</taxon>
        <taxon>Pseudomonadota</taxon>
        <taxon>Gammaproteobacteria</taxon>
        <taxon>Oceanospirillales</taxon>
        <taxon>Halomonadaceae</taxon>
        <taxon>Vreelandella</taxon>
    </lineage>
</organism>
<dbReference type="GO" id="GO:0009425">
    <property type="term" value="C:bacterial-type flagellum basal body"/>
    <property type="evidence" value="ECO:0007669"/>
    <property type="project" value="UniProtKB-SubCell"/>
</dbReference>
<dbReference type="InterPro" id="IPR037925">
    <property type="entry name" value="FlgE/F/G-like"/>
</dbReference>
<dbReference type="PANTHER" id="PTHR30435">
    <property type="entry name" value="FLAGELLAR PROTEIN"/>
    <property type="match status" value="1"/>
</dbReference>
<dbReference type="NCBIfam" id="TIGR03506">
    <property type="entry name" value="FlgEFG_subfam"/>
    <property type="match status" value="2"/>
</dbReference>
<evidence type="ECO:0000256" key="3">
    <source>
        <dbReference type="ARBA" id="ARBA00019015"/>
    </source>
</evidence>
<feature type="domain" description="Flagellar basal-body/hook protein C-terminal" evidence="7">
    <location>
        <begin position="655"/>
        <end position="698"/>
    </location>
</feature>
<dbReference type="InterPro" id="IPR001444">
    <property type="entry name" value="Flag_bb_rod_N"/>
</dbReference>
<dbReference type="EMBL" id="FSQX01000001">
    <property type="protein sequence ID" value="SIN76954.1"/>
    <property type="molecule type" value="Genomic_DNA"/>
</dbReference>
<evidence type="ECO:0000259" key="8">
    <source>
        <dbReference type="Pfam" id="PF07559"/>
    </source>
</evidence>
<evidence type="ECO:0000256" key="4">
    <source>
        <dbReference type="ARBA" id="ARBA00023143"/>
    </source>
</evidence>
<dbReference type="Proteomes" id="UP000185024">
    <property type="component" value="Unassembled WGS sequence"/>
</dbReference>
<keyword evidence="4 5" id="KW-0975">Bacterial flagellum</keyword>
<evidence type="ECO:0000256" key="1">
    <source>
        <dbReference type="ARBA" id="ARBA00004117"/>
    </source>
</evidence>
<dbReference type="PANTHER" id="PTHR30435:SF1">
    <property type="entry name" value="FLAGELLAR HOOK PROTEIN FLGE"/>
    <property type="match status" value="1"/>
</dbReference>
<dbReference type="InterPro" id="IPR011491">
    <property type="entry name" value="FlgE_D2"/>
</dbReference>
<comment type="subcellular location">
    <subcellularLocation>
        <location evidence="1 5">Bacterial flagellum basal body</location>
    </subcellularLocation>
</comment>
<keyword evidence="10" id="KW-0282">Flagellum</keyword>
<evidence type="ECO:0000256" key="5">
    <source>
        <dbReference type="RuleBase" id="RU362116"/>
    </source>
</evidence>
<feature type="domain" description="Flagellar basal body rod protein N-terminal" evidence="6">
    <location>
        <begin position="6"/>
        <end position="33"/>
    </location>
</feature>
<dbReference type="InterPro" id="IPR020013">
    <property type="entry name" value="Flagellar_FlgE/F/G"/>
</dbReference>
<accession>A0A1N6E1U1</accession>
<feature type="domain" description="Flagellar hook protein FlgE D2" evidence="8">
    <location>
        <begin position="482"/>
        <end position="580"/>
    </location>
</feature>
<keyword evidence="10" id="KW-0969">Cilium</keyword>
<dbReference type="InterPro" id="IPR037058">
    <property type="entry name" value="Falgellar_hook_FlgE_sf"/>
</dbReference>
<protein>
    <recommendedName>
        <fullName evidence="3 5">Flagellar hook protein FlgE</fullName>
    </recommendedName>
</protein>
<dbReference type="RefSeq" id="WP_074211212.1">
    <property type="nucleotide sequence ID" value="NZ_BJOI01000016.1"/>
</dbReference>
<comment type="function">
    <text evidence="5">A flexible structure which links the flagellar filament to the drive apparatus in the basal body.</text>
</comment>
<evidence type="ECO:0000259" key="7">
    <source>
        <dbReference type="Pfam" id="PF06429"/>
    </source>
</evidence>
<sequence length="698" mass="72317">MSFSQALSGLSAQQQKLGAVGNNIANSQTVGFKSSSVQFADVFAESRIGLGTRTSAVLQNFSQGNIESTNRNMDLAIAGEGFFRFQQPNGEVGYSRNGQLTMTADGRLVNAQGAQIMGYAADADGNVQAGGDVVGLRVNAENLQASATTSVSTSLNLDSRNQPGEGLQEANVITNMQNPLNPGSRESFNYNFSTNFTTYDSLGNPRNIAVYYEKRPEAENSWLGRVVMDGYYDVNSDPVGIATGEVVDGVQEAQAVASNVYNQLLTGMSNVRTQLEALQVAMQSAASNAQAAGEDQAGIIDAVNSAAQAFASGSGFTLSEVLDNYLNGEQITPAQNSVYAAYISGVQEAMNSAADSAGAVAATSADPLADPDSIDAFDAFITASQSNIVGNAPTQLAAVAQSATTLIVNSRAPGNNIDAQITAAQGTDLDTDADSIAAVQQVAVNLGQEVLAGVSDPAVINAVDQVVSDVNATTSAISDVVAAAVAADPGESFEAYGTNDFVLEFSQNGTLSRVGQPQLAAGGGVEYVDVANNRPVINFSSTERTPLGGASESLSFDISLTGSTQFGNSSVVNDVSQNGYTSGSLVGVTIEDDGTVMRNYSNEESRAAGQIALVSFRNPEGLKPNGDNLWTATGASGQELVGAPGTGQRGLIEPSAVETSNVDLARELVDMIVSQRAYQANSQTISTQDELLQTIINL</sequence>
<dbReference type="GO" id="GO:0009424">
    <property type="term" value="C:bacterial-type flagellum hook"/>
    <property type="evidence" value="ECO:0007669"/>
    <property type="project" value="TreeGrafter"/>
</dbReference>
<keyword evidence="10" id="KW-0966">Cell projection</keyword>
<feature type="domain" description="Flagellar hook protein FlgE/F/G-like D1" evidence="9">
    <location>
        <begin position="76"/>
        <end position="126"/>
    </location>
</feature>
<dbReference type="InterPro" id="IPR053967">
    <property type="entry name" value="LlgE_F_G-like_D1"/>
</dbReference>
<evidence type="ECO:0000313" key="10">
    <source>
        <dbReference type="EMBL" id="SIN76954.1"/>
    </source>
</evidence>
<dbReference type="Pfam" id="PF06429">
    <property type="entry name" value="Flg_bbr_C"/>
    <property type="match status" value="1"/>
</dbReference>
<dbReference type="AlphaFoldDB" id="A0A1N6E1U1"/>
<dbReference type="Gene3D" id="2.60.98.20">
    <property type="entry name" value="Flagellar hook protein FlgE"/>
    <property type="match status" value="2"/>
</dbReference>